<reference evidence="2 3" key="1">
    <citation type="submission" date="2021-03" db="EMBL/GenBank/DDBJ databases">
        <title>Sequencing the genomes of 1000 actinobacteria strains.</title>
        <authorList>
            <person name="Klenk H.-P."/>
        </authorList>
    </citation>
    <scope>NUCLEOTIDE SEQUENCE [LARGE SCALE GENOMIC DNA]</scope>
    <source>
        <strain evidence="2 3">DSM 15454</strain>
    </source>
</reference>
<evidence type="ECO:0000313" key="2">
    <source>
        <dbReference type="EMBL" id="MBP2373747.1"/>
    </source>
</evidence>
<accession>A0ABS4WC22</accession>
<proteinExistence type="predicted"/>
<protein>
    <submittedName>
        <fullName evidence="2">Uncharacterized protein</fullName>
    </submittedName>
</protein>
<feature type="region of interest" description="Disordered" evidence="1">
    <location>
        <begin position="114"/>
        <end position="153"/>
    </location>
</feature>
<gene>
    <name evidence="2" type="ORF">JOF46_001659</name>
</gene>
<evidence type="ECO:0000313" key="3">
    <source>
        <dbReference type="Proteomes" id="UP000766570"/>
    </source>
</evidence>
<evidence type="ECO:0000256" key="1">
    <source>
        <dbReference type="SAM" id="MobiDB-lite"/>
    </source>
</evidence>
<sequence length="153" mass="15301">MAGLPGAALVLAGSSGYTGVGELESAAGPEDVLPPGITMGGDIDAASIRLLAAHEGTRYFAGTPTDKATACILVHPAENEPDRFAGCGGAGAAGEIVEVSSSNPARTVVLVRDDADTGQAKGRRLTQQGARNRIRGCGSGPPVVQRPDAAARP</sequence>
<dbReference type="EMBL" id="JAGIOE010000001">
    <property type="protein sequence ID" value="MBP2373747.1"/>
    <property type="molecule type" value="Genomic_DNA"/>
</dbReference>
<dbReference type="RefSeq" id="WP_209906887.1">
    <property type="nucleotide sequence ID" value="NZ_BAAAMI010000011.1"/>
</dbReference>
<dbReference type="Proteomes" id="UP000766570">
    <property type="component" value="Unassembled WGS sequence"/>
</dbReference>
<organism evidence="2 3">
    <name type="scientific">Paeniglutamicibacter psychrophenolicus</name>
    <dbReference type="NCBI Taxonomy" id="257454"/>
    <lineage>
        <taxon>Bacteria</taxon>
        <taxon>Bacillati</taxon>
        <taxon>Actinomycetota</taxon>
        <taxon>Actinomycetes</taxon>
        <taxon>Micrococcales</taxon>
        <taxon>Micrococcaceae</taxon>
        <taxon>Paeniglutamicibacter</taxon>
    </lineage>
</organism>
<keyword evidence="3" id="KW-1185">Reference proteome</keyword>
<comment type="caution">
    <text evidence="2">The sequence shown here is derived from an EMBL/GenBank/DDBJ whole genome shotgun (WGS) entry which is preliminary data.</text>
</comment>
<name>A0ABS4WC22_9MICC</name>